<evidence type="ECO:0000259" key="2">
    <source>
        <dbReference type="Pfam" id="PF22980"/>
    </source>
</evidence>
<dbReference type="Pfam" id="PF22980">
    <property type="entry name" value="Myb_DNA-bind_8"/>
    <property type="match status" value="1"/>
</dbReference>
<evidence type="ECO:0000313" key="3">
    <source>
        <dbReference type="EMBL" id="GAB0135006.1"/>
    </source>
</evidence>
<reference evidence="4" key="1">
    <citation type="submission" date="2024-06" db="EMBL/GenBank/DDBJ databases">
        <title>Draft Genome Sequences of Epichloe bromicola Strains Isolated from Elymus ciliaris.</title>
        <authorList>
            <consortium name="Epichloe bromicola genome sequencing consortium"/>
            <person name="Miura A."/>
            <person name="Imano S."/>
            <person name="Ashida A."/>
            <person name="Sato I."/>
            <person name="Chiba S."/>
            <person name="Tanaka A."/>
            <person name="Camagna M."/>
            <person name="Takemoto D."/>
        </authorList>
    </citation>
    <scope>NUCLEOTIDE SEQUENCE [LARGE SCALE GENOMIC DNA]</scope>
    <source>
        <strain evidence="4">DP</strain>
    </source>
</reference>
<gene>
    <name evidence="3" type="primary">g3358</name>
    <name evidence="3" type="ORF">EsDP_00003358</name>
</gene>
<evidence type="ECO:0000256" key="1">
    <source>
        <dbReference type="SAM" id="MobiDB-lite"/>
    </source>
</evidence>
<dbReference type="InterPro" id="IPR054505">
    <property type="entry name" value="Myb_DNA-bind_8"/>
</dbReference>
<sequence>MPGVQDPADQVKFLVSCIGHTTNGRPDFAAVAQELGIVSKAAAQKRYERMLKANGVTANKTRGNDSALPTPEVTPVKRKTAAPRTPVSAKRARGTNVKKEESDDDESKKDVKKQEDTDSELSDPPLSE</sequence>
<accession>A0ABQ0CNK3</accession>
<organism evidence="3 4">
    <name type="scientific">Epichloe bromicola</name>
    <dbReference type="NCBI Taxonomy" id="79588"/>
    <lineage>
        <taxon>Eukaryota</taxon>
        <taxon>Fungi</taxon>
        <taxon>Dikarya</taxon>
        <taxon>Ascomycota</taxon>
        <taxon>Pezizomycotina</taxon>
        <taxon>Sordariomycetes</taxon>
        <taxon>Hypocreomycetidae</taxon>
        <taxon>Hypocreales</taxon>
        <taxon>Clavicipitaceae</taxon>
        <taxon>Epichloe</taxon>
    </lineage>
</organism>
<evidence type="ECO:0000313" key="4">
    <source>
        <dbReference type="Proteomes" id="UP001562357"/>
    </source>
</evidence>
<proteinExistence type="predicted"/>
<feature type="region of interest" description="Disordered" evidence="1">
    <location>
        <begin position="53"/>
        <end position="128"/>
    </location>
</feature>
<dbReference type="Proteomes" id="UP001562357">
    <property type="component" value="Unassembled WGS sequence"/>
</dbReference>
<name>A0ABQ0CNK3_9HYPO</name>
<comment type="caution">
    <text evidence="3">The sequence shown here is derived from an EMBL/GenBank/DDBJ whole genome shotgun (WGS) entry which is preliminary data.</text>
</comment>
<feature type="domain" description="Myb-like DNA-binding" evidence="2">
    <location>
        <begin position="8"/>
        <end position="55"/>
    </location>
</feature>
<protein>
    <recommendedName>
        <fullName evidence="2">Myb-like DNA-binding domain-containing protein</fullName>
    </recommendedName>
</protein>
<feature type="compositionally biased region" description="Basic and acidic residues" evidence="1">
    <location>
        <begin position="97"/>
        <end position="116"/>
    </location>
</feature>
<keyword evidence="4" id="KW-1185">Reference proteome</keyword>
<dbReference type="EMBL" id="BAAFGZ010000105">
    <property type="protein sequence ID" value="GAB0135006.1"/>
    <property type="molecule type" value="Genomic_DNA"/>
</dbReference>